<dbReference type="eggNOG" id="arCOG00702">
    <property type="taxonomic scope" value="Archaea"/>
</dbReference>
<evidence type="ECO:0000259" key="11">
    <source>
        <dbReference type="Pfam" id="PF00082"/>
    </source>
</evidence>
<evidence type="ECO:0000256" key="8">
    <source>
        <dbReference type="PROSITE-ProRule" id="PRU01240"/>
    </source>
</evidence>
<evidence type="ECO:0000313" key="12">
    <source>
        <dbReference type="EMBL" id="ADC64416.1"/>
    </source>
</evidence>
<protein>
    <submittedName>
        <fullName evidence="12">Peptidase S8 and S53 subtilisin kexin sedolisin</fullName>
    </submittedName>
</protein>
<dbReference type="InterPro" id="IPR023828">
    <property type="entry name" value="Peptidase_S8_Ser-AS"/>
</dbReference>
<proteinExistence type="inferred from homology"/>
<dbReference type="SUPFAM" id="SSF52743">
    <property type="entry name" value="Subtilisin-like"/>
    <property type="match status" value="1"/>
</dbReference>
<dbReference type="HOGENOM" id="CLU_379308_0_0_2"/>
<dbReference type="PANTHER" id="PTHR43806">
    <property type="entry name" value="PEPTIDASE S8"/>
    <property type="match status" value="1"/>
</dbReference>
<evidence type="ECO:0000256" key="1">
    <source>
        <dbReference type="ARBA" id="ARBA00004613"/>
    </source>
</evidence>
<name>D3S1V9_FERPA</name>
<reference evidence="12 13" key="2">
    <citation type="journal article" date="2011" name="Stand. Genomic Sci.">
        <title>Complete genome sequence of Ferroglobus placidus AEDII12DO.</title>
        <authorList>
            <person name="Anderson I."/>
            <person name="Risso C."/>
            <person name="Holmes D."/>
            <person name="Lucas S."/>
            <person name="Copeland A."/>
            <person name="Lapidus A."/>
            <person name="Cheng J.F."/>
            <person name="Bruce D."/>
            <person name="Goodwin L."/>
            <person name="Pitluck S."/>
            <person name="Saunders E."/>
            <person name="Brettin T."/>
            <person name="Detter J.C."/>
            <person name="Han C."/>
            <person name="Tapia R."/>
            <person name="Larimer F."/>
            <person name="Land M."/>
            <person name="Hauser L."/>
            <person name="Woyke T."/>
            <person name="Lovley D."/>
            <person name="Kyrpides N."/>
            <person name="Ivanova N."/>
        </authorList>
    </citation>
    <scope>NUCLEOTIDE SEQUENCE [LARGE SCALE GENOMIC DNA]</scope>
    <source>
        <strain evidence="13">DSM 10642 / AEDII12DO</strain>
    </source>
</reference>
<dbReference type="GO" id="GO:0005576">
    <property type="term" value="C:extracellular region"/>
    <property type="evidence" value="ECO:0007669"/>
    <property type="project" value="UniProtKB-SubCell"/>
</dbReference>
<dbReference type="Gene3D" id="2.60.120.380">
    <property type="match status" value="2"/>
</dbReference>
<dbReference type="PaxDb" id="589924-Ferp_0234"/>
<dbReference type="GO" id="GO:0004252">
    <property type="term" value="F:serine-type endopeptidase activity"/>
    <property type="evidence" value="ECO:0007669"/>
    <property type="project" value="UniProtKB-UniRule"/>
</dbReference>
<evidence type="ECO:0000256" key="2">
    <source>
        <dbReference type="ARBA" id="ARBA00011073"/>
    </source>
</evidence>
<evidence type="ECO:0000256" key="7">
    <source>
        <dbReference type="PIRSR" id="PIRSR615500-1"/>
    </source>
</evidence>
<comment type="subcellular location">
    <subcellularLocation>
        <location evidence="1">Secreted</location>
    </subcellularLocation>
</comment>
<feature type="active site" description="Charge relay system" evidence="7 8">
    <location>
        <position position="321"/>
    </location>
</feature>
<keyword evidence="3" id="KW-0964">Secreted</keyword>
<dbReference type="InterPro" id="IPR050131">
    <property type="entry name" value="Peptidase_S8_subtilisin-like"/>
</dbReference>
<dbReference type="CDD" id="cd07484">
    <property type="entry name" value="Peptidases_S8_Thermitase_like"/>
    <property type="match status" value="1"/>
</dbReference>
<evidence type="ECO:0000256" key="6">
    <source>
        <dbReference type="ARBA" id="ARBA00022825"/>
    </source>
</evidence>
<dbReference type="PANTHER" id="PTHR43806:SF11">
    <property type="entry name" value="CEREVISIN-RELATED"/>
    <property type="match status" value="1"/>
</dbReference>
<evidence type="ECO:0000256" key="9">
    <source>
        <dbReference type="RuleBase" id="RU003355"/>
    </source>
</evidence>
<dbReference type="STRING" id="589924.Ferp_0234"/>
<evidence type="ECO:0000256" key="5">
    <source>
        <dbReference type="ARBA" id="ARBA00022801"/>
    </source>
</evidence>
<evidence type="ECO:0000313" key="13">
    <source>
        <dbReference type="Proteomes" id="UP000002613"/>
    </source>
</evidence>
<feature type="compositionally biased region" description="Basic and acidic residues" evidence="10">
    <location>
        <begin position="46"/>
        <end position="59"/>
    </location>
</feature>
<dbReference type="EMBL" id="CP001899">
    <property type="protein sequence ID" value="ADC64416.1"/>
    <property type="molecule type" value="Genomic_DNA"/>
</dbReference>
<gene>
    <name evidence="12" type="ordered locus">Ferp_0234</name>
</gene>
<dbReference type="InterPro" id="IPR023827">
    <property type="entry name" value="Peptidase_S8_Asp-AS"/>
</dbReference>
<dbReference type="Proteomes" id="UP000002613">
    <property type="component" value="Chromosome"/>
</dbReference>
<dbReference type="PRINTS" id="PR00723">
    <property type="entry name" value="SUBTILISIN"/>
</dbReference>
<evidence type="ECO:0000256" key="3">
    <source>
        <dbReference type="ARBA" id="ARBA00022525"/>
    </source>
</evidence>
<dbReference type="GO" id="GO:0006508">
    <property type="term" value="P:proteolysis"/>
    <property type="evidence" value="ECO:0007669"/>
    <property type="project" value="UniProtKB-KW"/>
</dbReference>
<keyword evidence="13" id="KW-1185">Reference proteome</keyword>
<dbReference type="PROSITE" id="PS51892">
    <property type="entry name" value="SUBTILASE"/>
    <property type="match status" value="1"/>
</dbReference>
<dbReference type="PROSITE" id="PS00138">
    <property type="entry name" value="SUBTILASE_SER"/>
    <property type="match status" value="1"/>
</dbReference>
<organism evidence="12 13">
    <name type="scientific">Ferroglobus placidus (strain DSM 10642 / AEDII12DO)</name>
    <dbReference type="NCBI Taxonomy" id="589924"/>
    <lineage>
        <taxon>Archaea</taxon>
        <taxon>Methanobacteriati</taxon>
        <taxon>Methanobacteriota</taxon>
        <taxon>Archaeoglobi</taxon>
        <taxon>Archaeoglobales</taxon>
        <taxon>Archaeoglobaceae</taxon>
        <taxon>Ferroglobus</taxon>
    </lineage>
</organism>
<dbReference type="PROSITE" id="PS00137">
    <property type="entry name" value="SUBTILASE_HIS"/>
    <property type="match status" value="1"/>
</dbReference>
<sequence length="730" mass="79508">MERFLLCFGIAALLILSGVTVAMANFDKIPEKPDVVVNEPPLKNPPEPKKPGIDEIKPKEYKPDPKFTPKFREVVIVYFKEIPPSLEKFAAKYGGKLIFAKEDIKMAAFETNPIKKPGKTSKVTLDFIERVSKDPIVEKAFEDGFMFVKAGEVYKPEPKVVYPEDLEKQGIKKGEILNKVIVGFWKLPPSLDEFAAKHGGKLVEFNKADRALLTAYFETDNATEFIKSASKDPYVRSVAPDVAYRSLCYTPNDSQWSQQWGPKKIYAPEAWDYQKGSTDVVVAVLDTGIDYNHEDLAGRVIKGYDFVNNDNDPMDDNPYSHGTHVAGIIGAIMDNSKGIAGVAQVKILAVKVCDSEGVCTWKKIRDGVYYAADQGAKIISMSFRRFDYSLEGENACNYAYNTKGCLLIAASGNDGQEVTTYPAAFSTVIAVGAIDSNDQRASFSNYGSHLELVAPGVNILSTVRNNGYNTMSGTSMAVPHVSGVAALVWSQNPSFSNQKVREILRNTAVDLGSSGWDKYYGHGKVNAYAAVALGKILSSNSGYLSGSGNTYTFSVSIPARSHVTVVMAGNEDADFDLYAKWGSPPTTTDYDARGYSSTSLEYFTVEGSGALYVMVRSYSGSGYWKAWVVSGEPSANSGRNGGYLSGTGDSDTYSISGTGIGYAFNSGPDSSDFDLYIKWNSPPTTSSYDARGYSTWAQEIAGPATGSGTLYYMVRSYSGSGEYQALAMIY</sequence>
<keyword evidence="6 8" id="KW-0720">Serine protease</keyword>
<dbReference type="InterPro" id="IPR022398">
    <property type="entry name" value="Peptidase_S8_His-AS"/>
</dbReference>
<dbReference type="InterPro" id="IPR000209">
    <property type="entry name" value="Peptidase_S8/S53_dom"/>
</dbReference>
<feature type="region of interest" description="Disordered" evidence="10">
    <location>
        <begin position="37"/>
        <end position="59"/>
    </location>
</feature>
<dbReference type="Gene3D" id="3.40.50.200">
    <property type="entry name" value="Peptidase S8/S53 domain"/>
    <property type="match status" value="1"/>
</dbReference>
<keyword evidence="5 8" id="KW-0378">Hydrolase</keyword>
<evidence type="ECO:0000256" key="10">
    <source>
        <dbReference type="SAM" id="MobiDB-lite"/>
    </source>
</evidence>
<reference evidence="13" key="1">
    <citation type="submission" date="2010-02" db="EMBL/GenBank/DDBJ databases">
        <title>Complete sequence of Ferroglobus placidus DSM 10642.</title>
        <authorList>
            <consortium name="US DOE Joint Genome Institute"/>
            <person name="Lucas S."/>
            <person name="Copeland A."/>
            <person name="Lapidus A."/>
            <person name="Cheng J.-F."/>
            <person name="Bruce D."/>
            <person name="Goodwin L."/>
            <person name="Pitluck S."/>
            <person name="Saunders E."/>
            <person name="Brettin T."/>
            <person name="Detter J.C."/>
            <person name="Han C."/>
            <person name="Tapia R."/>
            <person name="Larimer F."/>
            <person name="Land M."/>
            <person name="Hauser L."/>
            <person name="Kyrpides N."/>
            <person name="Ivanova N."/>
            <person name="Holmes D."/>
            <person name="Lovley D."/>
            <person name="Kyrpides N."/>
            <person name="Anderson I.J."/>
            <person name="Woyke T."/>
        </authorList>
    </citation>
    <scope>NUCLEOTIDE SEQUENCE [LARGE SCALE GENOMIC DNA]</scope>
    <source>
        <strain evidence="13">DSM 10642 / AEDII12DO</strain>
    </source>
</reference>
<dbReference type="InterPro" id="IPR034084">
    <property type="entry name" value="Thermitase-like_dom"/>
</dbReference>
<dbReference type="InterPro" id="IPR015500">
    <property type="entry name" value="Peptidase_S8_subtilisin-rel"/>
</dbReference>
<dbReference type="RefSeq" id="WP_012964763.1">
    <property type="nucleotide sequence ID" value="NC_013849.1"/>
</dbReference>
<comment type="similarity">
    <text evidence="2 8 9">Belongs to the peptidase S8 family.</text>
</comment>
<feature type="domain" description="Peptidase S8/S53" evidence="11">
    <location>
        <begin position="278"/>
        <end position="523"/>
    </location>
</feature>
<feature type="active site" description="Charge relay system" evidence="7 8">
    <location>
        <position position="475"/>
    </location>
</feature>
<dbReference type="InterPro" id="IPR036852">
    <property type="entry name" value="Peptidase_S8/S53_dom_sf"/>
</dbReference>
<dbReference type="Pfam" id="PF00082">
    <property type="entry name" value="Peptidase_S8"/>
    <property type="match status" value="1"/>
</dbReference>
<dbReference type="PROSITE" id="PS00136">
    <property type="entry name" value="SUBTILASE_ASP"/>
    <property type="match status" value="1"/>
</dbReference>
<keyword evidence="4 8" id="KW-0645">Protease</keyword>
<evidence type="ECO:0000256" key="4">
    <source>
        <dbReference type="ARBA" id="ARBA00022670"/>
    </source>
</evidence>
<dbReference type="GeneID" id="25395278"/>
<dbReference type="OrthoDB" id="341609at2157"/>
<feature type="active site" description="Charge relay system" evidence="7 8">
    <location>
        <position position="286"/>
    </location>
</feature>
<dbReference type="AlphaFoldDB" id="D3S1V9"/>
<dbReference type="KEGG" id="fpl:Ferp_0234"/>
<accession>D3S1V9</accession>